<reference evidence="1 2" key="1">
    <citation type="submission" date="2020-08" db="EMBL/GenBank/DDBJ databases">
        <title>Sequencing the genomes of 1000 actinobacteria strains.</title>
        <authorList>
            <person name="Klenk H.-P."/>
        </authorList>
    </citation>
    <scope>NUCLEOTIDE SEQUENCE [LARGE SCALE GENOMIC DNA]</scope>
    <source>
        <strain evidence="1 2">DSM 44593</strain>
    </source>
</reference>
<sequence>MDSDDTQILTRTAEFPEFGDSAPEWESEVRSRLSGAVERFTGPLGELLERDANEGDTRMLVTDFLTTGLGFDKYGELTTEYRTKGESVDYGITLDGELFAFIEVKPCTTGLDARNLRQAKLHADAEGIAWVVLTNGRVWQVHHVGDGGAGAGLILDVDLLADSPLHKRVDALLPLAREAVAHGRLEELRAWRSAMEPHPLAEVLLSDPVASAVRAEVRRRTGHVGHLGDLDEVVRSLSEGVIARRLQPGE</sequence>
<evidence type="ECO:0008006" key="3">
    <source>
        <dbReference type="Google" id="ProtNLM"/>
    </source>
</evidence>
<dbReference type="Proteomes" id="UP000578077">
    <property type="component" value="Unassembled WGS sequence"/>
</dbReference>
<name>A0A841E963_9ACTN</name>
<dbReference type="EMBL" id="JACHLY010000001">
    <property type="protein sequence ID" value="MBB5999665.1"/>
    <property type="molecule type" value="Genomic_DNA"/>
</dbReference>
<accession>A0A841E963</accession>
<protein>
    <recommendedName>
        <fullName evidence="3">Type I restriction enzyme R protein N-terminal domain-containing protein</fullName>
    </recommendedName>
</protein>
<gene>
    <name evidence="1" type="ORF">HNR25_003416</name>
</gene>
<comment type="caution">
    <text evidence="1">The sequence shown here is derived from an EMBL/GenBank/DDBJ whole genome shotgun (WGS) entry which is preliminary data.</text>
</comment>
<organism evidence="1 2">
    <name type="scientific">Streptomonospora salina</name>
    <dbReference type="NCBI Taxonomy" id="104205"/>
    <lineage>
        <taxon>Bacteria</taxon>
        <taxon>Bacillati</taxon>
        <taxon>Actinomycetota</taxon>
        <taxon>Actinomycetes</taxon>
        <taxon>Streptosporangiales</taxon>
        <taxon>Nocardiopsidaceae</taxon>
        <taxon>Streptomonospora</taxon>
    </lineage>
</organism>
<dbReference type="RefSeq" id="WP_184636637.1">
    <property type="nucleotide sequence ID" value="NZ_BAABKT010000039.1"/>
</dbReference>
<evidence type="ECO:0000313" key="2">
    <source>
        <dbReference type="Proteomes" id="UP000578077"/>
    </source>
</evidence>
<keyword evidence="2" id="KW-1185">Reference proteome</keyword>
<evidence type="ECO:0000313" key="1">
    <source>
        <dbReference type="EMBL" id="MBB5999665.1"/>
    </source>
</evidence>
<dbReference type="AlphaFoldDB" id="A0A841E963"/>
<proteinExistence type="predicted"/>